<sequence length="200" mass="21518">MIAAWRRKQCASCHGTMLTLCFCSHTPGGESHRSASPAAAKADRYTVRAVRAVLQVTVAATLYPPPGVPRRARGSRPMVHANELREDATRRGRAGRGDRWAGTGALCVSATPARDIGRVSPGSAGTRPAADMAHLKVLDCMINHNWGLICNLYCAWNDQVCPRRPPCSLSAGVFMLGASVARLSGKVRWRVNGSVLRSMI</sequence>
<evidence type="ECO:0000313" key="1">
    <source>
        <dbReference type="EMBL" id="KAJ8375879.1"/>
    </source>
</evidence>
<evidence type="ECO:0000313" key="2">
    <source>
        <dbReference type="Proteomes" id="UP001152622"/>
    </source>
</evidence>
<protein>
    <submittedName>
        <fullName evidence="1">Uncharacterized protein</fullName>
    </submittedName>
</protein>
<gene>
    <name evidence="1" type="ORF">SKAU_G00064590</name>
</gene>
<comment type="caution">
    <text evidence="1">The sequence shown here is derived from an EMBL/GenBank/DDBJ whole genome shotgun (WGS) entry which is preliminary data.</text>
</comment>
<dbReference type="OrthoDB" id="10628938at2759"/>
<dbReference type="Proteomes" id="UP001152622">
    <property type="component" value="Chromosome 2"/>
</dbReference>
<proteinExistence type="predicted"/>
<reference evidence="1" key="1">
    <citation type="journal article" date="2023" name="Science">
        <title>Genome structures resolve the early diversification of teleost fishes.</title>
        <authorList>
            <person name="Parey E."/>
            <person name="Louis A."/>
            <person name="Montfort J."/>
            <person name="Bouchez O."/>
            <person name="Roques C."/>
            <person name="Iampietro C."/>
            <person name="Lluch J."/>
            <person name="Castinel A."/>
            <person name="Donnadieu C."/>
            <person name="Desvignes T."/>
            <person name="Floi Bucao C."/>
            <person name="Jouanno E."/>
            <person name="Wen M."/>
            <person name="Mejri S."/>
            <person name="Dirks R."/>
            <person name="Jansen H."/>
            <person name="Henkel C."/>
            <person name="Chen W.J."/>
            <person name="Zahm M."/>
            <person name="Cabau C."/>
            <person name="Klopp C."/>
            <person name="Thompson A.W."/>
            <person name="Robinson-Rechavi M."/>
            <person name="Braasch I."/>
            <person name="Lecointre G."/>
            <person name="Bobe J."/>
            <person name="Postlethwait J.H."/>
            <person name="Berthelot C."/>
            <person name="Roest Crollius H."/>
            <person name="Guiguen Y."/>
        </authorList>
    </citation>
    <scope>NUCLEOTIDE SEQUENCE</scope>
    <source>
        <strain evidence="1">WJC10195</strain>
    </source>
</reference>
<dbReference type="AlphaFoldDB" id="A0A9Q1G6Q3"/>
<keyword evidence="2" id="KW-1185">Reference proteome</keyword>
<organism evidence="1 2">
    <name type="scientific">Synaphobranchus kaupii</name>
    <name type="common">Kaup's arrowtooth eel</name>
    <dbReference type="NCBI Taxonomy" id="118154"/>
    <lineage>
        <taxon>Eukaryota</taxon>
        <taxon>Metazoa</taxon>
        <taxon>Chordata</taxon>
        <taxon>Craniata</taxon>
        <taxon>Vertebrata</taxon>
        <taxon>Euteleostomi</taxon>
        <taxon>Actinopterygii</taxon>
        <taxon>Neopterygii</taxon>
        <taxon>Teleostei</taxon>
        <taxon>Anguilliformes</taxon>
        <taxon>Synaphobranchidae</taxon>
        <taxon>Synaphobranchus</taxon>
    </lineage>
</organism>
<dbReference type="EMBL" id="JAINUF010000002">
    <property type="protein sequence ID" value="KAJ8375879.1"/>
    <property type="molecule type" value="Genomic_DNA"/>
</dbReference>
<accession>A0A9Q1G6Q3</accession>
<name>A0A9Q1G6Q3_SYNKA</name>